<evidence type="ECO:0000256" key="1">
    <source>
        <dbReference type="SAM" id="MobiDB-lite"/>
    </source>
</evidence>
<dbReference type="EMBL" id="JACEIK010008698">
    <property type="protein sequence ID" value="MCE3051520.1"/>
    <property type="molecule type" value="Genomic_DNA"/>
</dbReference>
<sequence length="157" mass="17413">MSISQHSHAGQASVPTNTLQERFGLEGMEEFYIDFKEKHVIHAKDQFDAESFKIACPNIYHQKGTCDWGPFTISVHPYLLELGAIKKALQPAKDKLASLCFTVDVLECKVGTLKQEVASLTAPSSTAQPNPCEPKAVPEAPKSPLYDWWVGYDSESE</sequence>
<keyword evidence="3" id="KW-1185">Reference proteome</keyword>
<accession>A0ABS8WPV3</accession>
<proteinExistence type="predicted"/>
<feature type="region of interest" description="Disordered" evidence="1">
    <location>
        <begin position="123"/>
        <end position="143"/>
    </location>
</feature>
<comment type="caution">
    <text evidence="2">The sequence shown here is derived from an EMBL/GenBank/DDBJ whole genome shotgun (WGS) entry which is preliminary data.</text>
</comment>
<gene>
    <name evidence="2" type="ORF">HAX54_050061</name>
</gene>
<reference evidence="2 3" key="1">
    <citation type="journal article" date="2021" name="BMC Genomics">
        <title>Datura genome reveals duplications of psychoactive alkaloid biosynthetic genes and high mutation rate following tissue culture.</title>
        <authorList>
            <person name="Rajewski A."/>
            <person name="Carter-House D."/>
            <person name="Stajich J."/>
            <person name="Litt A."/>
        </authorList>
    </citation>
    <scope>NUCLEOTIDE SEQUENCE [LARGE SCALE GENOMIC DNA]</scope>
    <source>
        <strain evidence="2">AR-01</strain>
    </source>
</reference>
<organism evidence="2 3">
    <name type="scientific">Datura stramonium</name>
    <name type="common">Jimsonweed</name>
    <name type="synonym">Common thornapple</name>
    <dbReference type="NCBI Taxonomy" id="4076"/>
    <lineage>
        <taxon>Eukaryota</taxon>
        <taxon>Viridiplantae</taxon>
        <taxon>Streptophyta</taxon>
        <taxon>Embryophyta</taxon>
        <taxon>Tracheophyta</taxon>
        <taxon>Spermatophyta</taxon>
        <taxon>Magnoliopsida</taxon>
        <taxon>eudicotyledons</taxon>
        <taxon>Gunneridae</taxon>
        <taxon>Pentapetalae</taxon>
        <taxon>asterids</taxon>
        <taxon>lamiids</taxon>
        <taxon>Solanales</taxon>
        <taxon>Solanaceae</taxon>
        <taxon>Solanoideae</taxon>
        <taxon>Datureae</taxon>
        <taxon>Datura</taxon>
    </lineage>
</organism>
<evidence type="ECO:0000313" key="3">
    <source>
        <dbReference type="Proteomes" id="UP000823775"/>
    </source>
</evidence>
<name>A0ABS8WPV3_DATST</name>
<dbReference type="Proteomes" id="UP000823775">
    <property type="component" value="Unassembled WGS sequence"/>
</dbReference>
<evidence type="ECO:0000313" key="2">
    <source>
        <dbReference type="EMBL" id="MCE3051520.1"/>
    </source>
</evidence>
<protein>
    <submittedName>
        <fullName evidence="2">Uncharacterized protein</fullName>
    </submittedName>
</protein>